<dbReference type="InterPro" id="IPR000415">
    <property type="entry name" value="Nitroreductase-like"/>
</dbReference>
<evidence type="ECO:0000313" key="1">
    <source>
        <dbReference type="EMBL" id="MDT0433057.1"/>
    </source>
</evidence>
<evidence type="ECO:0000313" key="2">
    <source>
        <dbReference type="Proteomes" id="UP001183777"/>
    </source>
</evidence>
<name>A0ABU2RW42_9ACTN</name>
<organism evidence="1 2">
    <name type="scientific">Streptomyces salyersiae</name>
    <dbReference type="NCBI Taxonomy" id="3075530"/>
    <lineage>
        <taxon>Bacteria</taxon>
        <taxon>Bacillati</taxon>
        <taxon>Actinomycetota</taxon>
        <taxon>Actinomycetes</taxon>
        <taxon>Kitasatosporales</taxon>
        <taxon>Streptomycetaceae</taxon>
        <taxon>Streptomyces</taxon>
    </lineage>
</organism>
<protein>
    <submittedName>
        <fullName evidence="1">Uncharacterized protein</fullName>
    </submittedName>
</protein>
<sequence length="124" mass="13033">MDVGYRGSAVALGAAAFNARVAAAAHGLTGDVEWSRGDEGTPLYGTAQFAPGNAPELADLYEPMLARETNRLRGTGAPISAEVLERLRTAARTEGAELALLHQPAEIETAAGLLARADRIRYLT</sequence>
<dbReference type="EMBL" id="JAVREX010000136">
    <property type="protein sequence ID" value="MDT0433057.1"/>
    <property type="molecule type" value="Genomic_DNA"/>
</dbReference>
<dbReference type="Proteomes" id="UP001183777">
    <property type="component" value="Unassembled WGS sequence"/>
</dbReference>
<gene>
    <name evidence="1" type="ORF">RM649_36260</name>
</gene>
<feature type="non-terminal residue" evidence="1">
    <location>
        <position position="124"/>
    </location>
</feature>
<accession>A0ABU2RW42</accession>
<dbReference type="Gene3D" id="3.40.109.10">
    <property type="entry name" value="NADH Oxidase"/>
    <property type="match status" value="1"/>
</dbReference>
<proteinExistence type="predicted"/>
<reference evidence="2" key="1">
    <citation type="submission" date="2023-07" db="EMBL/GenBank/DDBJ databases">
        <title>30 novel species of actinomycetes from the DSMZ collection.</title>
        <authorList>
            <person name="Nouioui I."/>
        </authorList>
    </citation>
    <scope>NUCLEOTIDE SEQUENCE [LARGE SCALE GENOMIC DNA]</scope>
    <source>
        <strain evidence="2">DSM 41770</strain>
    </source>
</reference>
<keyword evidence="2" id="KW-1185">Reference proteome</keyword>
<comment type="caution">
    <text evidence="1">The sequence shown here is derived from an EMBL/GenBank/DDBJ whole genome shotgun (WGS) entry which is preliminary data.</text>
</comment>